<dbReference type="InterPro" id="IPR006016">
    <property type="entry name" value="UspA"/>
</dbReference>
<dbReference type="Proteomes" id="UP001439008">
    <property type="component" value="Unassembled WGS sequence"/>
</dbReference>
<dbReference type="SUPFAM" id="SSF52402">
    <property type="entry name" value="Adenine nucleotide alpha hydrolases-like"/>
    <property type="match status" value="1"/>
</dbReference>
<accession>A0ABV2AU97</accession>
<proteinExistence type="predicted"/>
<dbReference type="CDD" id="cd23659">
    <property type="entry name" value="USP_At3g01520-like"/>
    <property type="match status" value="1"/>
</dbReference>
<gene>
    <name evidence="2" type="ORF">MHBO_004573</name>
</gene>
<organism evidence="2 3">
    <name type="scientific">Bonamia ostreae</name>
    <dbReference type="NCBI Taxonomy" id="126728"/>
    <lineage>
        <taxon>Eukaryota</taxon>
        <taxon>Sar</taxon>
        <taxon>Rhizaria</taxon>
        <taxon>Endomyxa</taxon>
        <taxon>Ascetosporea</taxon>
        <taxon>Haplosporida</taxon>
        <taxon>Bonamia</taxon>
    </lineage>
</organism>
<dbReference type="PRINTS" id="PR01438">
    <property type="entry name" value="UNVRSLSTRESS"/>
</dbReference>
<dbReference type="Gene3D" id="3.40.50.620">
    <property type="entry name" value="HUPs"/>
    <property type="match status" value="1"/>
</dbReference>
<dbReference type="PANTHER" id="PTHR46100">
    <property type="entry name" value="IMP2'P"/>
    <property type="match status" value="1"/>
</dbReference>
<dbReference type="InterPro" id="IPR006015">
    <property type="entry name" value="Universal_stress_UspA"/>
</dbReference>
<evidence type="ECO:0000313" key="2">
    <source>
        <dbReference type="EMBL" id="MES1923039.1"/>
    </source>
</evidence>
<dbReference type="InterPro" id="IPR014729">
    <property type="entry name" value="Rossmann-like_a/b/a_fold"/>
</dbReference>
<comment type="caution">
    <text evidence="2">The sequence shown here is derived from an EMBL/GenBank/DDBJ whole genome shotgun (WGS) entry which is preliminary data.</text>
</comment>
<protein>
    <recommendedName>
        <fullName evidence="1">UspA domain-containing protein</fullName>
    </recommendedName>
</protein>
<keyword evidence="3" id="KW-1185">Reference proteome</keyword>
<dbReference type="EMBL" id="JBDODL010004439">
    <property type="protein sequence ID" value="MES1923039.1"/>
    <property type="molecule type" value="Genomic_DNA"/>
</dbReference>
<evidence type="ECO:0000313" key="3">
    <source>
        <dbReference type="Proteomes" id="UP001439008"/>
    </source>
</evidence>
<dbReference type="PANTHER" id="PTHR46100:SF4">
    <property type="entry name" value="USPA DOMAIN-CONTAINING PROTEIN"/>
    <property type="match status" value="1"/>
</dbReference>
<sequence length="160" mass="18373">MTRKTTENIKINDLEIPKELQNRRRILIAVDNSKHSAKALLFAKEQILRKEDFVMLLTATKKLIAPYLITFEAIKPIEDDELNKETFALYNQLEQIENEKMGFLVQGDDNRETLIEAIEELEPEMVIAGSHGKGTVKRMLLGSTSEYLLHHSKIPVTIVR</sequence>
<feature type="domain" description="UspA" evidence="1">
    <location>
        <begin position="23"/>
        <end position="160"/>
    </location>
</feature>
<name>A0ABV2AU97_9EUKA</name>
<evidence type="ECO:0000259" key="1">
    <source>
        <dbReference type="Pfam" id="PF00582"/>
    </source>
</evidence>
<dbReference type="Pfam" id="PF00582">
    <property type="entry name" value="Usp"/>
    <property type="match status" value="1"/>
</dbReference>
<reference evidence="2 3" key="1">
    <citation type="journal article" date="2024" name="BMC Biol.">
        <title>Comparative genomics of Ascetosporea gives new insight into the evolutionary basis for animal parasitism in Rhizaria.</title>
        <authorList>
            <person name="Hiltunen Thoren M."/>
            <person name="Onut-Brannstrom I."/>
            <person name="Alfjorden A."/>
            <person name="Peckova H."/>
            <person name="Swords F."/>
            <person name="Hooper C."/>
            <person name="Holzer A.S."/>
            <person name="Bass D."/>
            <person name="Burki F."/>
        </authorList>
    </citation>
    <scope>NUCLEOTIDE SEQUENCE [LARGE SCALE GENOMIC DNA]</scope>
    <source>
        <strain evidence="2">20-A016</strain>
    </source>
</reference>